<dbReference type="InterPro" id="IPR036328">
    <property type="entry name" value="MliC_sf"/>
</dbReference>
<evidence type="ECO:0000313" key="9">
    <source>
        <dbReference type="EMBL" id="SFL89296.1"/>
    </source>
</evidence>
<evidence type="ECO:0000259" key="7">
    <source>
        <dbReference type="Pfam" id="PF09864"/>
    </source>
</evidence>
<keyword evidence="8" id="KW-0346">Stress response</keyword>
<dbReference type="Proteomes" id="UP000186599">
    <property type="component" value="Unassembled WGS sequence"/>
</dbReference>
<evidence type="ECO:0000256" key="1">
    <source>
        <dbReference type="ARBA" id="ARBA00022729"/>
    </source>
</evidence>
<evidence type="ECO:0000313" key="10">
    <source>
        <dbReference type="Proteomes" id="UP000186599"/>
    </source>
</evidence>
<dbReference type="PANTHER" id="PTHR35535:SF1">
    <property type="entry name" value="HEAT SHOCK PROTEIN HSLJ"/>
    <property type="match status" value="1"/>
</dbReference>
<protein>
    <submittedName>
        <fullName evidence="8">Heat shock protein HslJ</fullName>
    </submittedName>
</protein>
<dbReference type="Pfam" id="PF09864">
    <property type="entry name" value="MliC"/>
    <property type="match status" value="1"/>
</dbReference>
<evidence type="ECO:0000256" key="4">
    <source>
        <dbReference type="ARBA" id="ARBA00023288"/>
    </source>
</evidence>
<dbReference type="RefSeq" id="WP_083392453.1">
    <property type="nucleotide sequence ID" value="NZ_FOGN01000002.1"/>
</dbReference>
<dbReference type="Gene3D" id="2.40.128.270">
    <property type="match status" value="1"/>
</dbReference>
<evidence type="ECO:0000256" key="2">
    <source>
        <dbReference type="ARBA" id="ARBA00023136"/>
    </source>
</evidence>
<dbReference type="OrthoDB" id="5348860at2"/>
<keyword evidence="1 5" id="KW-0732">Signal</keyword>
<feature type="domain" description="C-type lysozyme inhibitor" evidence="7">
    <location>
        <begin position="52"/>
        <end position="105"/>
    </location>
</feature>
<evidence type="ECO:0000259" key="6">
    <source>
        <dbReference type="Pfam" id="PF03724"/>
    </source>
</evidence>
<dbReference type="InterPro" id="IPR018660">
    <property type="entry name" value="MliC"/>
</dbReference>
<dbReference type="AlphaFoldDB" id="A0A1H9T693"/>
<accession>A0A1H9T693</accession>
<dbReference type="Pfam" id="PF03724">
    <property type="entry name" value="META"/>
    <property type="match status" value="1"/>
</dbReference>
<keyword evidence="3" id="KW-0564">Palmitate</keyword>
<feature type="chain" id="PRO_5010472982" evidence="5">
    <location>
        <begin position="20"/>
        <end position="318"/>
    </location>
</feature>
<dbReference type="EMBL" id="FOUA01000002">
    <property type="protein sequence ID" value="SFL89296.1"/>
    <property type="molecule type" value="Genomic_DNA"/>
</dbReference>
<dbReference type="Proteomes" id="UP000186904">
    <property type="component" value="Unassembled WGS sequence"/>
</dbReference>
<dbReference type="EMBL" id="FOGN01000002">
    <property type="protein sequence ID" value="SER92760.1"/>
    <property type="molecule type" value="Genomic_DNA"/>
</dbReference>
<keyword evidence="10" id="KW-1185">Reference proteome</keyword>
<gene>
    <name evidence="9" type="ORF">SAMN04487855_1484</name>
    <name evidence="8" type="ORF">SAMN05216589_1829</name>
</gene>
<organism evidence="8 11">
    <name type="scientific">Halopseudomonas bauzanensis</name>
    <dbReference type="NCBI Taxonomy" id="653930"/>
    <lineage>
        <taxon>Bacteria</taxon>
        <taxon>Pseudomonadati</taxon>
        <taxon>Pseudomonadota</taxon>
        <taxon>Gammaproteobacteria</taxon>
        <taxon>Pseudomonadales</taxon>
        <taxon>Pseudomonadaceae</taxon>
        <taxon>Halopseudomonas</taxon>
    </lineage>
</organism>
<dbReference type="PANTHER" id="PTHR35535">
    <property type="entry name" value="HEAT SHOCK PROTEIN HSLJ"/>
    <property type="match status" value="1"/>
</dbReference>
<keyword evidence="2" id="KW-0472">Membrane</keyword>
<evidence type="ECO:0000256" key="5">
    <source>
        <dbReference type="SAM" id="SignalP"/>
    </source>
</evidence>
<dbReference type="InterPro" id="IPR038670">
    <property type="entry name" value="HslJ-like_sf"/>
</dbReference>
<dbReference type="STRING" id="653930.SAMN05216589_1829"/>
<dbReference type="SUPFAM" id="SSF141488">
    <property type="entry name" value="YdhA-like"/>
    <property type="match status" value="1"/>
</dbReference>
<evidence type="ECO:0000313" key="11">
    <source>
        <dbReference type="Proteomes" id="UP000186904"/>
    </source>
</evidence>
<evidence type="ECO:0000256" key="3">
    <source>
        <dbReference type="ARBA" id="ARBA00023139"/>
    </source>
</evidence>
<evidence type="ECO:0000313" key="8">
    <source>
        <dbReference type="EMBL" id="SER92760.1"/>
    </source>
</evidence>
<dbReference type="InterPro" id="IPR053147">
    <property type="entry name" value="Hsp_HslJ-like"/>
</dbReference>
<proteinExistence type="predicted"/>
<feature type="domain" description="DUF306" evidence="6">
    <location>
        <begin position="211"/>
        <end position="311"/>
    </location>
</feature>
<sequence length="318" mass="33879">MHTNILPSAVLAAALTTLAGCSTSAPDTTVPRIGGGEPFTAELNCGRLPISAKGDDDLLLTVGDEQFALSRAISASGARYVAAGEPETSLWFKGQQAWLVLRGDDYPLCAPSDSIIEPYRAAGNEPFWSVTLEGGQLTLNRLNEGESPAQPYMAGETAGEVVTSGNPPIRLQASDQLCRDTMSGMPYPQQVSVQVDGVTLNGCGGDPGRLLQGGEWVVEDINGGGIIDRSRVTLNFWRNGQVNGRASCNSFMGEYQLTGESLTINQPATTRMACAPSLMEQEQRVLRNLQSLQGFDFDDTGALLLRSAEGSLKARLEH</sequence>
<feature type="signal peptide" evidence="5">
    <location>
        <begin position="1"/>
        <end position="19"/>
    </location>
</feature>
<keyword evidence="4" id="KW-0449">Lipoprotein</keyword>
<name>A0A1H9T693_9GAMM</name>
<reference evidence="10 11" key="1">
    <citation type="submission" date="2016-10" db="EMBL/GenBank/DDBJ databases">
        <authorList>
            <person name="de Groot N.N."/>
        </authorList>
    </citation>
    <scope>NUCLEOTIDE SEQUENCE [LARGE SCALE GENOMIC DNA]</scope>
    <source>
        <strain evidence="9 10">CGMCC 1.9095</strain>
        <strain evidence="8 11">DSM 22558</strain>
    </source>
</reference>
<dbReference type="InterPro" id="IPR005184">
    <property type="entry name" value="DUF306_Meta_HslJ"/>
</dbReference>
<dbReference type="Gene3D" id="2.40.128.200">
    <property type="match status" value="1"/>
</dbReference>